<organism evidence="2 3">
    <name type="scientific">Sutterella massiliensis</name>
    <dbReference type="NCBI Taxonomy" id="1816689"/>
    <lineage>
        <taxon>Bacteria</taxon>
        <taxon>Pseudomonadati</taxon>
        <taxon>Pseudomonadota</taxon>
        <taxon>Betaproteobacteria</taxon>
        <taxon>Burkholderiales</taxon>
        <taxon>Sutterellaceae</taxon>
        <taxon>Sutterella</taxon>
    </lineage>
</organism>
<dbReference type="RefSeq" id="WP_205104702.1">
    <property type="nucleotide sequence ID" value="NZ_JACJJC010000085.1"/>
</dbReference>
<gene>
    <name evidence="2" type="ORF">H6A60_11345</name>
</gene>
<dbReference type="Proteomes" id="UP000715095">
    <property type="component" value="Unassembled WGS sequence"/>
</dbReference>
<evidence type="ECO:0000313" key="3">
    <source>
        <dbReference type="Proteomes" id="UP000715095"/>
    </source>
</evidence>
<keyword evidence="1" id="KW-0472">Membrane</keyword>
<evidence type="ECO:0000313" key="2">
    <source>
        <dbReference type="EMBL" id="MBM6705060.1"/>
    </source>
</evidence>
<sequence length="53" mass="5854">MNEGQLLENGFLSGLVNTAAQPRQNFRKFFVARATAFLMPAMPVTGFVAYSSR</sequence>
<dbReference type="EMBL" id="JACJJC010000085">
    <property type="protein sequence ID" value="MBM6705060.1"/>
    <property type="molecule type" value="Genomic_DNA"/>
</dbReference>
<accession>A0ABS2DUM8</accession>
<evidence type="ECO:0000256" key="1">
    <source>
        <dbReference type="SAM" id="Phobius"/>
    </source>
</evidence>
<keyword evidence="1" id="KW-0812">Transmembrane</keyword>
<keyword evidence="3" id="KW-1185">Reference proteome</keyword>
<protein>
    <submittedName>
        <fullName evidence="2">Uncharacterized protein</fullName>
    </submittedName>
</protein>
<reference evidence="2 3" key="1">
    <citation type="journal article" date="2021" name="Sci. Rep.">
        <title>The distribution of antibiotic resistance genes in chicken gut microbiota commensals.</title>
        <authorList>
            <person name="Juricova H."/>
            <person name="Matiasovicova J."/>
            <person name="Kubasova T."/>
            <person name="Cejkova D."/>
            <person name="Rychlik I."/>
        </authorList>
    </citation>
    <scope>NUCLEOTIDE SEQUENCE [LARGE SCALE GENOMIC DNA]</scope>
    <source>
        <strain evidence="2 3">An829</strain>
    </source>
</reference>
<proteinExistence type="predicted"/>
<name>A0ABS2DUM8_9BURK</name>
<feature type="transmembrane region" description="Helical" evidence="1">
    <location>
        <begin position="30"/>
        <end position="50"/>
    </location>
</feature>
<keyword evidence="1" id="KW-1133">Transmembrane helix</keyword>
<comment type="caution">
    <text evidence="2">The sequence shown here is derived from an EMBL/GenBank/DDBJ whole genome shotgun (WGS) entry which is preliminary data.</text>
</comment>